<reference evidence="3 4" key="1">
    <citation type="journal article" date="2019" name="Int. J. Syst. Evol. Microbiol.">
        <title>The Global Catalogue of Microorganisms (GCM) 10K type strain sequencing project: providing services to taxonomists for standard genome sequencing and annotation.</title>
        <authorList>
            <consortium name="The Broad Institute Genomics Platform"/>
            <consortium name="The Broad Institute Genome Sequencing Center for Infectious Disease"/>
            <person name="Wu L."/>
            <person name="Ma J."/>
        </authorList>
    </citation>
    <scope>NUCLEOTIDE SEQUENCE [LARGE SCALE GENOMIC DNA]</scope>
    <source>
        <strain evidence="3 4">CGMCC 1.3239</strain>
    </source>
</reference>
<dbReference type="PANTHER" id="PTHR33734:SF22">
    <property type="entry name" value="MEMBRANE-BOUND LYTIC MUREIN TRANSGLYCOSYLASE D"/>
    <property type="match status" value="1"/>
</dbReference>
<dbReference type="AlphaFoldDB" id="A0ABD5SG19"/>
<dbReference type="Gene3D" id="3.10.350.10">
    <property type="entry name" value="LysM domain"/>
    <property type="match status" value="2"/>
</dbReference>
<evidence type="ECO:0000313" key="3">
    <source>
        <dbReference type="EMBL" id="MFC6755346.1"/>
    </source>
</evidence>
<dbReference type="Pfam" id="PF01476">
    <property type="entry name" value="LysM"/>
    <property type="match status" value="2"/>
</dbReference>
<dbReference type="InterPro" id="IPR036779">
    <property type="entry name" value="LysM_dom_sf"/>
</dbReference>
<sequence>QPVESYAYSQDQRVKAKQNKSSGKAGTTKSNYVVQSGDSLWKIASIHRVSVSEIARWNGMAPRDPIKPGQKLVIWSKAPASNYASNSSSGVIRKVNYQVRNGDSLARIAGKFNLTVNDI</sequence>
<comment type="caution">
    <text evidence="3">The sequence shown here is derived from an EMBL/GenBank/DDBJ whole genome shotgun (WGS) entry which is preliminary data.</text>
</comment>
<evidence type="ECO:0000259" key="2">
    <source>
        <dbReference type="PROSITE" id="PS51782"/>
    </source>
</evidence>
<dbReference type="SMART" id="SM00257">
    <property type="entry name" value="LysM"/>
    <property type="match status" value="1"/>
</dbReference>
<gene>
    <name evidence="3" type="ORF">ACFQEU_18000</name>
</gene>
<dbReference type="RefSeq" id="WP_379784390.1">
    <property type="nucleotide sequence ID" value="NZ_JBHSWW010000730.1"/>
</dbReference>
<proteinExistence type="predicted"/>
<name>A0ABD5SG19_9EURY</name>
<feature type="compositionally biased region" description="Polar residues" evidence="1">
    <location>
        <begin position="19"/>
        <end position="29"/>
    </location>
</feature>
<feature type="domain" description="LysM" evidence="2">
    <location>
        <begin position="30"/>
        <end position="74"/>
    </location>
</feature>
<evidence type="ECO:0000256" key="1">
    <source>
        <dbReference type="SAM" id="MobiDB-lite"/>
    </source>
</evidence>
<dbReference type="Proteomes" id="UP001596442">
    <property type="component" value="Unassembled WGS sequence"/>
</dbReference>
<keyword evidence="4" id="KW-1185">Reference proteome</keyword>
<dbReference type="SUPFAM" id="SSF54106">
    <property type="entry name" value="LysM domain"/>
    <property type="match status" value="1"/>
</dbReference>
<feature type="domain" description="LysM" evidence="2">
    <location>
        <begin position="95"/>
        <end position="119"/>
    </location>
</feature>
<organism evidence="3 4">
    <name type="scientific">Halorubrum tibetense</name>
    <dbReference type="NCBI Taxonomy" id="175631"/>
    <lineage>
        <taxon>Archaea</taxon>
        <taxon>Methanobacteriati</taxon>
        <taxon>Methanobacteriota</taxon>
        <taxon>Stenosarchaea group</taxon>
        <taxon>Halobacteria</taxon>
        <taxon>Halobacteriales</taxon>
        <taxon>Haloferacaceae</taxon>
        <taxon>Halorubrum</taxon>
    </lineage>
</organism>
<feature type="region of interest" description="Disordered" evidence="1">
    <location>
        <begin position="1"/>
        <end position="29"/>
    </location>
</feature>
<dbReference type="CDD" id="cd00118">
    <property type="entry name" value="LysM"/>
    <property type="match status" value="2"/>
</dbReference>
<protein>
    <submittedName>
        <fullName evidence="3">LysM peptidoglycan-binding domain-containing protein</fullName>
    </submittedName>
</protein>
<accession>A0ABD5SG19</accession>
<dbReference type="PROSITE" id="PS51782">
    <property type="entry name" value="LYSM"/>
    <property type="match status" value="2"/>
</dbReference>
<feature type="non-terminal residue" evidence="3">
    <location>
        <position position="1"/>
    </location>
</feature>
<dbReference type="InterPro" id="IPR018392">
    <property type="entry name" value="LysM"/>
</dbReference>
<evidence type="ECO:0000313" key="4">
    <source>
        <dbReference type="Proteomes" id="UP001596442"/>
    </source>
</evidence>
<dbReference type="EMBL" id="JBHSWW010000730">
    <property type="protein sequence ID" value="MFC6755346.1"/>
    <property type="molecule type" value="Genomic_DNA"/>
</dbReference>
<dbReference type="PANTHER" id="PTHR33734">
    <property type="entry name" value="LYSM DOMAIN-CONTAINING GPI-ANCHORED PROTEIN 2"/>
    <property type="match status" value="1"/>
</dbReference>